<evidence type="ECO:0000313" key="1">
    <source>
        <dbReference type="EMBL" id="AEX02148.1"/>
    </source>
</evidence>
<dbReference type="EMBL" id="CP003218">
    <property type="protein sequence ID" value="AEX02148.1"/>
    <property type="molecule type" value="Genomic_DNA"/>
</dbReference>
<proteinExistence type="predicted"/>
<dbReference type="KEGG" id="kox:KOX_02035"/>
<gene>
    <name evidence="1" type="ordered locus">KOX_02035</name>
</gene>
<dbReference type="AlphaFoldDB" id="A0A0H3H1A3"/>
<reference evidence="1 2" key="1">
    <citation type="journal article" date="2012" name="J. Bacteriol.">
        <title>Complete genome sequence of Klebsiella oxytoca KCTC 1686, used in production of 2,3-butanediol.</title>
        <authorList>
            <person name="Shin S.H."/>
            <person name="Kim S."/>
            <person name="Kim J.Y."/>
            <person name="Lee S."/>
            <person name="Um Y."/>
            <person name="Oh M.K."/>
            <person name="Kim Y.R."/>
            <person name="Lee J."/>
            <person name="Yang K.S."/>
        </authorList>
    </citation>
    <scope>NUCLEOTIDE SEQUENCE [LARGE SCALE GENOMIC DNA]</scope>
    <source>
        <strain evidence="2">ATCC 8724 / DSM 4798 / JCM 20051 / NBRC 3318 / NRRL B-199 / KCTC 1686</strain>
    </source>
</reference>
<name>A0A0H3H1A3_KLEM8</name>
<dbReference type="HOGENOM" id="CLU_3271464_0_0_6"/>
<accession>A0A0H3H1A3</accession>
<organism evidence="1 2">
    <name type="scientific">Klebsiella michiganensis (strain ATCC 8724 / DSM 4798 / JCM 20051 / NBRC 3318 / NRRL B-199 / KCTC 1686 / BUCSAV 143 / CCM 1901)</name>
    <dbReference type="NCBI Taxonomy" id="1006551"/>
    <lineage>
        <taxon>Bacteria</taxon>
        <taxon>Pseudomonadati</taxon>
        <taxon>Pseudomonadota</taxon>
        <taxon>Gammaproteobacteria</taxon>
        <taxon>Enterobacterales</taxon>
        <taxon>Enterobacteriaceae</taxon>
        <taxon>Klebsiella/Raoultella group</taxon>
        <taxon>Klebsiella</taxon>
    </lineage>
</organism>
<protein>
    <submittedName>
        <fullName evidence="1">Uncharacterized protein</fullName>
    </submittedName>
</protein>
<dbReference type="Proteomes" id="UP000007843">
    <property type="component" value="Chromosome"/>
</dbReference>
<sequence>MRAAWCQGQSQFAGYYCYRGEPEVGLAGKTPFRYAGHAQVV</sequence>
<evidence type="ECO:0000313" key="2">
    <source>
        <dbReference type="Proteomes" id="UP000007843"/>
    </source>
</evidence>